<dbReference type="RefSeq" id="WP_089745776.1">
    <property type="nucleotide sequence ID" value="NZ_FOGF01000003.1"/>
</dbReference>
<evidence type="ECO:0000259" key="3">
    <source>
        <dbReference type="Pfam" id="PF12850"/>
    </source>
</evidence>
<dbReference type="InterPro" id="IPR024654">
    <property type="entry name" value="Calcineurin-like_PHP_lpxH"/>
</dbReference>
<evidence type="ECO:0000313" key="5">
    <source>
        <dbReference type="Proteomes" id="UP000198556"/>
    </source>
</evidence>
<dbReference type="SUPFAM" id="SSF56300">
    <property type="entry name" value="Metallo-dependent phosphatases"/>
    <property type="match status" value="1"/>
</dbReference>
<dbReference type="GO" id="GO:0046872">
    <property type="term" value="F:metal ion binding"/>
    <property type="evidence" value="ECO:0007669"/>
    <property type="project" value="UniProtKB-KW"/>
</dbReference>
<dbReference type="Pfam" id="PF12850">
    <property type="entry name" value="Metallophos_2"/>
    <property type="match status" value="1"/>
</dbReference>
<organism evidence="4 5">
    <name type="scientific">Granulicatella balaenopterae</name>
    <dbReference type="NCBI Taxonomy" id="137733"/>
    <lineage>
        <taxon>Bacteria</taxon>
        <taxon>Bacillati</taxon>
        <taxon>Bacillota</taxon>
        <taxon>Bacilli</taxon>
        <taxon>Lactobacillales</taxon>
        <taxon>Carnobacteriaceae</taxon>
        <taxon>Granulicatella</taxon>
    </lineage>
</organism>
<reference evidence="4 5" key="1">
    <citation type="submission" date="2016-10" db="EMBL/GenBank/DDBJ databases">
        <authorList>
            <person name="de Groot N.N."/>
        </authorList>
    </citation>
    <scope>NUCLEOTIDE SEQUENCE [LARGE SCALE GENOMIC DNA]</scope>
    <source>
        <strain evidence="4 5">DSM 15827</strain>
    </source>
</reference>
<evidence type="ECO:0000256" key="1">
    <source>
        <dbReference type="ARBA" id="ARBA00008950"/>
    </source>
</evidence>
<dbReference type="STRING" id="137733.SAMN05421767_1035"/>
<dbReference type="PANTHER" id="PTHR11124">
    <property type="entry name" value="VACUOLAR SORTING PROTEIN VPS29"/>
    <property type="match status" value="1"/>
</dbReference>
<name>A0A1H9HNE8_9LACT</name>
<protein>
    <recommendedName>
        <fullName evidence="2">Phosphoesterase</fullName>
        <ecNumber evidence="2">3.1.4.-</ecNumber>
    </recommendedName>
</protein>
<dbReference type="Proteomes" id="UP000198556">
    <property type="component" value="Unassembled WGS sequence"/>
</dbReference>
<evidence type="ECO:0000313" key="4">
    <source>
        <dbReference type="EMBL" id="SEQ63837.1"/>
    </source>
</evidence>
<gene>
    <name evidence="4" type="ORF">SAMN05421767_1035</name>
</gene>
<dbReference type="InterPro" id="IPR029052">
    <property type="entry name" value="Metallo-depent_PP-like"/>
</dbReference>
<comment type="cofactor">
    <cofactor evidence="2">
        <name>a divalent metal cation</name>
        <dbReference type="ChEBI" id="CHEBI:60240"/>
    </cofactor>
</comment>
<dbReference type="AlphaFoldDB" id="A0A1H9HNE8"/>
<accession>A0A1H9HNE8</accession>
<dbReference type="NCBIfam" id="TIGR00040">
    <property type="entry name" value="yfcE"/>
    <property type="match status" value="1"/>
</dbReference>
<keyword evidence="2" id="KW-0479">Metal-binding</keyword>
<dbReference type="EMBL" id="FOGF01000003">
    <property type="protein sequence ID" value="SEQ63837.1"/>
    <property type="molecule type" value="Genomic_DNA"/>
</dbReference>
<comment type="similarity">
    <text evidence="1 2">Belongs to the metallophosphoesterase superfamily. YfcE family.</text>
</comment>
<dbReference type="Gene3D" id="3.60.21.10">
    <property type="match status" value="1"/>
</dbReference>
<proteinExistence type="inferred from homology"/>
<dbReference type="OrthoDB" id="9800565at2"/>
<feature type="domain" description="Calcineurin-like phosphoesterase" evidence="3">
    <location>
        <begin position="1"/>
        <end position="147"/>
    </location>
</feature>
<dbReference type="InterPro" id="IPR000979">
    <property type="entry name" value="Phosphodiesterase_MJ0936/Vps29"/>
</dbReference>
<evidence type="ECO:0000256" key="2">
    <source>
        <dbReference type="RuleBase" id="RU362039"/>
    </source>
</evidence>
<dbReference type="EC" id="3.1.4.-" evidence="2"/>
<dbReference type="GO" id="GO:0016787">
    <property type="term" value="F:hydrolase activity"/>
    <property type="evidence" value="ECO:0007669"/>
    <property type="project" value="UniProtKB-UniRule"/>
</dbReference>
<keyword evidence="5" id="KW-1185">Reference proteome</keyword>
<sequence>MKCVVVSDNHTNREVFRELIDYYREQEVEFFHCGDSEMLSTDRLWQGVHKVTGNCDYDAGFPREELVYVNGQKILLVHGHRHLVNVTLENLADAALMQGAKIAFYGHTHRLDVQVVNGVLCVNPGSISIPRGLYHDTPTYAIVDIEEVIKVQYFTANHQPVEELVFEFTI</sequence>